<name>A0AAD4F5G4_9PEZI</name>
<organism evidence="1 2">
    <name type="scientific">Staphylotrichum longicolle</name>
    <dbReference type="NCBI Taxonomy" id="669026"/>
    <lineage>
        <taxon>Eukaryota</taxon>
        <taxon>Fungi</taxon>
        <taxon>Dikarya</taxon>
        <taxon>Ascomycota</taxon>
        <taxon>Pezizomycotina</taxon>
        <taxon>Sordariomycetes</taxon>
        <taxon>Sordariomycetidae</taxon>
        <taxon>Sordariales</taxon>
        <taxon>Chaetomiaceae</taxon>
        <taxon>Staphylotrichum</taxon>
    </lineage>
</organism>
<reference evidence="1" key="1">
    <citation type="submission" date="2023-02" db="EMBL/GenBank/DDBJ databases">
        <authorList>
            <person name="Palmer J.M."/>
        </authorList>
    </citation>
    <scope>NUCLEOTIDE SEQUENCE</scope>
    <source>
        <strain evidence="1">FW57</strain>
    </source>
</reference>
<accession>A0AAD4F5G4</accession>
<evidence type="ECO:0000313" key="1">
    <source>
        <dbReference type="EMBL" id="KAG7293651.1"/>
    </source>
</evidence>
<gene>
    <name evidence="1" type="ORF">NEMBOFW57_003706</name>
</gene>
<keyword evidence="2" id="KW-1185">Reference proteome</keyword>
<protein>
    <submittedName>
        <fullName evidence="1">Uncharacterized protein</fullName>
    </submittedName>
</protein>
<evidence type="ECO:0000313" key="2">
    <source>
        <dbReference type="Proteomes" id="UP001197093"/>
    </source>
</evidence>
<proteinExistence type="predicted"/>
<dbReference type="EMBL" id="JAHCVI010000001">
    <property type="protein sequence ID" value="KAG7293651.1"/>
    <property type="molecule type" value="Genomic_DNA"/>
</dbReference>
<dbReference type="Proteomes" id="UP001197093">
    <property type="component" value="Unassembled WGS sequence"/>
</dbReference>
<comment type="caution">
    <text evidence="1">The sequence shown here is derived from an EMBL/GenBank/DDBJ whole genome shotgun (WGS) entry which is preliminary data.</text>
</comment>
<sequence length="399" mass="46202">MLAEWHAAAAHLAPHVRAGNLELSFVCDVHEENLAAAESAVVALNLFPRLKNCHVRPSRTPDFQIRELARDAVLWARRISPDEPSCRPTPSLERTHLINLPEELRLRILEYTDLITPMKEVIWASSHCKYMASRYACPSSEGRAYCNGSDVHYACQFIACSERRWPDEIIGCFCYRKHAAFSSTCRCWAPPTPLFLICRTLHEDADRIFFSQNRFVLMEGEAVNVFSGGRFSALHFQDNRYAATRFLREAVPVRCLHYLRFLELVFPCHMPGVRLVGLYDWNRDDLDAAAATPSEYQGKNALNVYMGILRPLARLGGTDGLARFYADLAWPWRWPNWPRHTIWELGWPSEGLWSRSRKQWLKERAERLVLGDRYDRLSPEEIELEPHKGWWRFVFAPEG</sequence>
<dbReference type="AlphaFoldDB" id="A0AAD4F5G4"/>